<reference evidence="5 6" key="1">
    <citation type="submission" date="2024-09" db="EMBL/GenBank/DDBJ databases">
        <title>Rethinking Asexuality: The Enigmatic Case of Functional Sexual Genes in Lepraria (Stereocaulaceae).</title>
        <authorList>
            <person name="Doellman M."/>
            <person name="Sun Y."/>
            <person name="Barcenas-Pena A."/>
            <person name="Lumbsch H.T."/>
            <person name="Grewe F."/>
        </authorList>
    </citation>
    <scope>NUCLEOTIDE SEQUENCE [LARGE SCALE GENOMIC DNA]</scope>
    <source>
        <strain evidence="5 6">Mercado 3170</strain>
    </source>
</reference>
<evidence type="ECO:0000313" key="5">
    <source>
        <dbReference type="EMBL" id="KAL2041142.1"/>
    </source>
</evidence>
<feature type="compositionally biased region" description="Polar residues" evidence="3">
    <location>
        <begin position="304"/>
        <end position="314"/>
    </location>
</feature>
<dbReference type="InterPro" id="IPR050216">
    <property type="entry name" value="LRR_domain-containing"/>
</dbReference>
<keyword evidence="2" id="KW-0677">Repeat</keyword>
<dbReference type="PANTHER" id="PTHR48051:SF46">
    <property type="entry name" value="LEUCINE RICH REPEAT-CONTAINING DOMAIN PROTEIN"/>
    <property type="match status" value="1"/>
</dbReference>
<keyword evidence="6" id="KW-1185">Reference proteome</keyword>
<dbReference type="Pfam" id="PF23598">
    <property type="entry name" value="LRR_14"/>
    <property type="match status" value="1"/>
</dbReference>
<protein>
    <recommendedName>
        <fullName evidence="4">Disease resistance R13L4/SHOC-2-like LRR domain-containing protein</fullName>
    </recommendedName>
</protein>
<keyword evidence="1" id="KW-0433">Leucine-rich repeat</keyword>
<dbReference type="PANTHER" id="PTHR48051">
    <property type="match status" value="1"/>
</dbReference>
<evidence type="ECO:0000259" key="4">
    <source>
        <dbReference type="Pfam" id="PF23598"/>
    </source>
</evidence>
<feature type="domain" description="Disease resistance R13L4/SHOC-2-like LRR" evidence="4">
    <location>
        <begin position="152"/>
        <end position="231"/>
    </location>
</feature>
<proteinExistence type="predicted"/>
<accession>A0ABR4A5G3</accession>
<dbReference type="EMBL" id="JBEFKJ010000018">
    <property type="protein sequence ID" value="KAL2041142.1"/>
    <property type="molecule type" value="Genomic_DNA"/>
</dbReference>
<evidence type="ECO:0000256" key="3">
    <source>
        <dbReference type="SAM" id="MobiDB-lite"/>
    </source>
</evidence>
<dbReference type="InterPro" id="IPR001611">
    <property type="entry name" value="Leu-rich_rpt"/>
</dbReference>
<dbReference type="InterPro" id="IPR032675">
    <property type="entry name" value="LRR_dom_sf"/>
</dbReference>
<dbReference type="InterPro" id="IPR055414">
    <property type="entry name" value="LRR_R13L4/SHOC2-like"/>
</dbReference>
<dbReference type="PROSITE" id="PS51450">
    <property type="entry name" value="LRR"/>
    <property type="match status" value="1"/>
</dbReference>
<feature type="compositionally biased region" description="Polar residues" evidence="3">
    <location>
        <begin position="364"/>
        <end position="374"/>
    </location>
</feature>
<evidence type="ECO:0000256" key="1">
    <source>
        <dbReference type="ARBA" id="ARBA00022614"/>
    </source>
</evidence>
<dbReference type="SMART" id="SM00369">
    <property type="entry name" value="LRR_TYP"/>
    <property type="match status" value="3"/>
</dbReference>
<dbReference type="Gene3D" id="3.80.10.10">
    <property type="entry name" value="Ribonuclease Inhibitor"/>
    <property type="match status" value="1"/>
</dbReference>
<name>A0ABR4A5G3_9LECA</name>
<organism evidence="5 6">
    <name type="scientific">Stereocaulon virgatum</name>
    <dbReference type="NCBI Taxonomy" id="373712"/>
    <lineage>
        <taxon>Eukaryota</taxon>
        <taxon>Fungi</taxon>
        <taxon>Dikarya</taxon>
        <taxon>Ascomycota</taxon>
        <taxon>Pezizomycotina</taxon>
        <taxon>Lecanoromycetes</taxon>
        <taxon>OSLEUM clade</taxon>
        <taxon>Lecanoromycetidae</taxon>
        <taxon>Lecanorales</taxon>
        <taxon>Lecanorineae</taxon>
        <taxon>Stereocaulaceae</taxon>
        <taxon>Stereocaulon</taxon>
    </lineage>
</organism>
<comment type="caution">
    <text evidence="5">The sequence shown here is derived from an EMBL/GenBank/DDBJ whole genome shotgun (WGS) entry which is preliminary data.</text>
</comment>
<dbReference type="InterPro" id="IPR003591">
    <property type="entry name" value="Leu-rich_rpt_typical-subtyp"/>
</dbReference>
<dbReference type="Proteomes" id="UP001590950">
    <property type="component" value="Unassembled WGS sequence"/>
</dbReference>
<sequence length="473" mass="51943">MTDGGGIVLAERHHLSGVYDSYAGLGEAASSLRIPQESSYPAMYPSDCDYPTRFAGSTQEKLQEKTATSAGLTTRESVELFQEAVDAARNLYQKTLVGSEAAGDIPIPKLTVDLRHRGLSSIPKEVIAIIQQDVERLHLAHNLLRSIAYEFSNCSALKYLNMRDNRLKEIPKAIFGLPQMEILDLSRNKISEIPSDIESLKALRVFSIQHNSIEDLPNGLGSTSTLRMLKMAGNPWEPGIKRILSTGDTTKDDNERDTMLTPTIKEYLRARAVKDSGEDASSDEPIETPRAQFRFPIQPRTYGHYTSGSESASDLKSPRFPKSPPPNRSHFRVPSSQSNTLQAAGLRRPGLSPLTLGNDRNRSNSESVLQATQSNKVKRMGMINKKNPGLGTLDETGPNRNSYHLRGQSHGSALRNGVRAGEGSASSLASPTVAIGNEARWYAGCQVSPNKNEKTGPPIRPLKALEVFFMRFI</sequence>
<evidence type="ECO:0000313" key="6">
    <source>
        <dbReference type="Proteomes" id="UP001590950"/>
    </source>
</evidence>
<gene>
    <name evidence="5" type="ORF">N7G274_006086</name>
</gene>
<evidence type="ECO:0000256" key="2">
    <source>
        <dbReference type="ARBA" id="ARBA00022737"/>
    </source>
</evidence>
<feature type="region of interest" description="Disordered" evidence="3">
    <location>
        <begin position="272"/>
        <end position="374"/>
    </location>
</feature>
<dbReference type="SUPFAM" id="SSF52075">
    <property type="entry name" value="Outer arm dynein light chain 1"/>
    <property type="match status" value="1"/>
</dbReference>